<dbReference type="Proteomes" id="UP000807769">
    <property type="component" value="Unassembled WGS sequence"/>
</dbReference>
<dbReference type="OrthoDB" id="2656105at2759"/>
<proteinExistence type="predicted"/>
<protein>
    <submittedName>
        <fullName evidence="1">Uncharacterized protein</fullName>
    </submittedName>
</protein>
<dbReference type="GeneID" id="64636367"/>
<name>A0A9P7EIX1_9AGAM</name>
<evidence type="ECO:0000313" key="2">
    <source>
        <dbReference type="Proteomes" id="UP000807769"/>
    </source>
</evidence>
<accession>A0A9P7EIX1</accession>
<sequence length="125" mass="14275">MSGFCGRVTNVKYYDVPLTVDDGGDEWTGIYRWDEPTQTHLMAVKNNAAADTYLAWDDDMMAGTSDREYWWNLFTTQGKMAFRVPNKPGSTEGFYTLHMEADLSIILKYQVGDPTDAQLWTVLDE</sequence>
<keyword evidence="2" id="KW-1185">Reference proteome</keyword>
<comment type="caution">
    <text evidence="1">The sequence shown here is derived from an EMBL/GenBank/DDBJ whole genome shotgun (WGS) entry which is preliminary data.</text>
</comment>
<dbReference type="EMBL" id="JABBWG010000004">
    <property type="protein sequence ID" value="KAG1823389.1"/>
    <property type="molecule type" value="Genomic_DNA"/>
</dbReference>
<gene>
    <name evidence="1" type="ORF">BJ212DRAFT_1584953</name>
</gene>
<dbReference type="RefSeq" id="XP_041197449.1">
    <property type="nucleotide sequence ID" value="XM_041342351.1"/>
</dbReference>
<dbReference type="AlphaFoldDB" id="A0A9P7EIX1"/>
<evidence type="ECO:0000313" key="1">
    <source>
        <dbReference type="EMBL" id="KAG1823389.1"/>
    </source>
</evidence>
<reference evidence="1" key="1">
    <citation type="journal article" date="2020" name="New Phytol.">
        <title>Comparative genomics reveals dynamic genome evolution in host specialist ectomycorrhizal fungi.</title>
        <authorList>
            <person name="Lofgren L.A."/>
            <person name="Nguyen N.H."/>
            <person name="Vilgalys R."/>
            <person name="Ruytinx J."/>
            <person name="Liao H.L."/>
            <person name="Branco S."/>
            <person name="Kuo A."/>
            <person name="LaButti K."/>
            <person name="Lipzen A."/>
            <person name="Andreopoulos W."/>
            <person name="Pangilinan J."/>
            <person name="Riley R."/>
            <person name="Hundley H."/>
            <person name="Na H."/>
            <person name="Barry K."/>
            <person name="Grigoriev I.V."/>
            <person name="Stajich J.E."/>
            <person name="Kennedy P.G."/>
        </authorList>
    </citation>
    <scope>NUCLEOTIDE SEQUENCE</scope>
    <source>
        <strain evidence="1">MN1</strain>
    </source>
</reference>
<organism evidence="1 2">
    <name type="scientific">Suillus subaureus</name>
    <dbReference type="NCBI Taxonomy" id="48587"/>
    <lineage>
        <taxon>Eukaryota</taxon>
        <taxon>Fungi</taxon>
        <taxon>Dikarya</taxon>
        <taxon>Basidiomycota</taxon>
        <taxon>Agaricomycotina</taxon>
        <taxon>Agaricomycetes</taxon>
        <taxon>Agaricomycetidae</taxon>
        <taxon>Boletales</taxon>
        <taxon>Suillineae</taxon>
        <taxon>Suillaceae</taxon>
        <taxon>Suillus</taxon>
    </lineage>
</organism>